<keyword evidence="1" id="KW-0732">Signal</keyword>
<gene>
    <name evidence="3" type="ORF">OAUR00152_LOCUS4283</name>
</gene>
<dbReference type="Pfam" id="PF20670">
    <property type="entry name" value="DUF6816"/>
    <property type="match status" value="1"/>
</dbReference>
<feature type="signal peptide" evidence="1">
    <location>
        <begin position="1"/>
        <end position="24"/>
    </location>
</feature>
<evidence type="ECO:0000313" key="3">
    <source>
        <dbReference type="EMBL" id="CAE2210310.1"/>
    </source>
</evidence>
<reference evidence="3" key="1">
    <citation type="submission" date="2021-01" db="EMBL/GenBank/DDBJ databases">
        <authorList>
            <person name="Corre E."/>
            <person name="Pelletier E."/>
            <person name="Niang G."/>
            <person name="Scheremetjew M."/>
            <person name="Finn R."/>
            <person name="Kale V."/>
            <person name="Holt S."/>
            <person name="Cochrane G."/>
            <person name="Meng A."/>
            <person name="Brown T."/>
            <person name="Cohen L."/>
        </authorList>
    </citation>
    <scope>NUCLEOTIDE SEQUENCE</scope>
    <source>
        <strain evidence="3">Isolate 1302-5</strain>
    </source>
</reference>
<dbReference type="InterPro" id="IPR049213">
    <property type="entry name" value="DUF6816"/>
</dbReference>
<dbReference type="AlphaFoldDB" id="A0A7S4MAC0"/>
<evidence type="ECO:0000256" key="1">
    <source>
        <dbReference type="SAM" id="SignalP"/>
    </source>
</evidence>
<name>A0A7S4MAC0_9STRA</name>
<accession>A0A7S4MAC0</accession>
<feature type="chain" id="PRO_5030723309" description="DUF6816 domain-containing protein" evidence="1">
    <location>
        <begin position="25"/>
        <end position="317"/>
    </location>
</feature>
<protein>
    <recommendedName>
        <fullName evidence="2">DUF6816 domain-containing protein</fullName>
    </recommendedName>
</protein>
<organism evidence="3">
    <name type="scientific">Odontella aurita</name>
    <dbReference type="NCBI Taxonomy" id="265563"/>
    <lineage>
        <taxon>Eukaryota</taxon>
        <taxon>Sar</taxon>
        <taxon>Stramenopiles</taxon>
        <taxon>Ochrophyta</taxon>
        <taxon>Bacillariophyta</taxon>
        <taxon>Mediophyceae</taxon>
        <taxon>Biddulphiophycidae</taxon>
        <taxon>Eupodiscales</taxon>
        <taxon>Odontellaceae</taxon>
        <taxon>Odontella</taxon>
    </lineage>
</organism>
<dbReference type="EMBL" id="HBKQ01006410">
    <property type="protein sequence ID" value="CAE2210310.1"/>
    <property type="molecule type" value="Transcribed_RNA"/>
</dbReference>
<feature type="domain" description="DUF6816" evidence="2">
    <location>
        <begin position="90"/>
        <end position="315"/>
    </location>
</feature>
<proteinExistence type="predicted"/>
<sequence length="317" mass="34481">MLNMPRRCCDQLLILACAASLSAGLSVNNVDRRTAFKGVVAGGSSFFTALTGMPHMAEAAVQPRSISERLDAPALNMPPTSMGSELNGIDNTYYPEWMAGTWDVTQTLVNTETPLGLKFVGGPAGSEAIAAESMKEQRRQLGVPVPLQLRWVPTRFGVAEDRVFNSRERLNGFAGRKVVASVEYANVGGSNRASVLAMGGAEEDPLQTTIVRFKGPAAQKTFLVAHGEDKISDGERTFACFEVLRSIFALTNQNTAPPVTTDTETIWLFERKDADTVSARLRIASFLNAQSDSLYFEARNRAVSFADYTLTMKRVAQ</sequence>
<evidence type="ECO:0000259" key="2">
    <source>
        <dbReference type="Pfam" id="PF20670"/>
    </source>
</evidence>